<keyword evidence="3 6" id="KW-0812">Transmembrane</keyword>
<evidence type="ECO:0000256" key="3">
    <source>
        <dbReference type="ARBA" id="ARBA00022692"/>
    </source>
</evidence>
<keyword evidence="5 6" id="KW-0472">Membrane</keyword>
<reference evidence="7 8" key="1">
    <citation type="journal article" date="2016" name="Nat. Commun.">
        <title>Thousands of microbial genomes shed light on interconnected biogeochemical processes in an aquifer system.</title>
        <authorList>
            <person name="Anantharaman K."/>
            <person name="Brown C.T."/>
            <person name="Hug L.A."/>
            <person name="Sharon I."/>
            <person name="Castelle C.J."/>
            <person name="Probst A.J."/>
            <person name="Thomas B.C."/>
            <person name="Singh A."/>
            <person name="Wilkins M.J."/>
            <person name="Karaoz U."/>
            <person name="Brodie E.L."/>
            <person name="Williams K.H."/>
            <person name="Hubbard S.S."/>
            <person name="Banfield J.F."/>
        </authorList>
    </citation>
    <scope>NUCLEOTIDE SEQUENCE [LARGE SCALE GENOMIC DNA]</scope>
</reference>
<keyword evidence="4 6" id="KW-1133">Transmembrane helix</keyword>
<dbReference type="EMBL" id="MFIV01000001">
    <property type="protein sequence ID" value="OGG00005.1"/>
    <property type="molecule type" value="Genomic_DNA"/>
</dbReference>
<accession>A0A1F5YIM5</accession>
<keyword evidence="2" id="KW-0813">Transport</keyword>
<dbReference type="AlphaFoldDB" id="A0A1F5YIM5"/>
<feature type="transmembrane region" description="Helical" evidence="6">
    <location>
        <begin position="97"/>
        <end position="117"/>
    </location>
</feature>
<comment type="subcellular location">
    <subcellularLocation>
        <location evidence="1">Membrane</location>
        <topology evidence="1">Multi-pass membrane protein</topology>
    </subcellularLocation>
</comment>
<evidence type="ECO:0000256" key="2">
    <source>
        <dbReference type="ARBA" id="ARBA00022448"/>
    </source>
</evidence>
<gene>
    <name evidence="7" type="ORF">A2Z86_03030</name>
</gene>
<dbReference type="InterPro" id="IPR047218">
    <property type="entry name" value="YocR/YhdH-like"/>
</dbReference>
<feature type="transmembrane region" description="Helical" evidence="6">
    <location>
        <begin position="321"/>
        <end position="345"/>
    </location>
</feature>
<evidence type="ECO:0000313" key="7">
    <source>
        <dbReference type="EMBL" id="OGG00005.1"/>
    </source>
</evidence>
<dbReference type="NCBIfam" id="NF037979">
    <property type="entry name" value="Na_transp"/>
    <property type="match status" value="1"/>
</dbReference>
<protein>
    <recommendedName>
        <fullName evidence="9">Transporter</fullName>
    </recommendedName>
</protein>
<feature type="transmembrane region" description="Helical" evidence="6">
    <location>
        <begin position="188"/>
        <end position="208"/>
    </location>
</feature>
<feature type="transmembrane region" description="Helical" evidence="6">
    <location>
        <begin position="264"/>
        <end position="286"/>
    </location>
</feature>
<feature type="transmembrane region" description="Helical" evidence="6">
    <location>
        <begin position="21"/>
        <end position="40"/>
    </location>
</feature>
<feature type="transmembrane region" description="Helical" evidence="6">
    <location>
        <begin position="52"/>
        <end position="76"/>
    </location>
</feature>
<dbReference type="CDD" id="cd10336">
    <property type="entry name" value="SLC6sbd_Tyt1-Like"/>
    <property type="match status" value="1"/>
</dbReference>
<dbReference type="PANTHER" id="PTHR42948:SF1">
    <property type="entry name" value="TRANSPORTER"/>
    <property type="match status" value="1"/>
</dbReference>
<evidence type="ECO:0000256" key="5">
    <source>
        <dbReference type="ARBA" id="ARBA00023136"/>
    </source>
</evidence>
<dbReference type="PANTHER" id="PTHR42948">
    <property type="entry name" value="TRANSPORTER"/>
    <property type="match status" value="1"/>
</dbReference>
<feature type="transmembrane region" description="Helical" evidence="6">
    <location>
        <begin position="396"/>
        <end position="421"/>
    </location>
</feature>
<name>A0A1F5YIM5_9BACT</name>
<dbReference type="PRINTS" id="PR00176">
    <property type="entry name" value="NANEUSMPORT"/>
</dbReference>
<comment type="caution">
    <text evidence="7">The sequence shown here is derived from an EMBL/GenBank/DDBJ whole genome shotgun (WGS) entry which is preliminary data.</text>
</comment>
<dbReference type="Pfam" id="PF00209">
    <property type="entry name" value="SNF"/>
    <property type="match status" value="2"/>
</dbReference>
<feature type="transmembrane region" description="Helical" evidence="6">
    <location>
        <begin position="228"/>
        <end position="252"/>
    </location>
</feature>
<evidence type="ECO:0000256" key="6">
    <source>
        <dbReference type="SAM" id="Phobius"/>
    </source>
</evidence>
<feature type="transmembrane region" description="Helical" evidence="6">
    <location>
        <begin position="158"/>
        <end position="176"/>
    </location>
</feature>
<feature type="transmembrane region" description="Helical" evidence="6">
    <location>
        <begin position="442"/>
        <end position="464"/>
    </location>
</feature>
<evidence type="ECO:0000256" key="4">
    <source>
        <dbReference type="ARBA" id="ARBA00022989"/>
    </source>
</evidence>
<evidence type="ECO:0000313" key="8">
    <source>
        <dbReference type="Proteomes" id="UP000176992"/>
    </source>
</evidence>
<dbReference type="GO" id="GO:0016020">
    <property type="term" value="C:membrane"/>
    <property type="evidence" value="ECO:0007669"/>
    <property type="project" value="UniProtKB-SubCell"/>
</dbReference>
<evidence type="ECO:0008006" key="9">
    <source>
        <dbReference type="Google" id="ProtNLM"/>
    </source>
</evidence>
<evidence type="ECO:0000256" key="1">
    <source>
        <dbReference type="ARBA" id="ARBA00004141"/>
    </source>
</evidence>
<dbReference type="SUPFAM" id="SSF161070">
    <property type="entry name" value="SNF-like"/>
    <property type="match status" value="1"/>
</dbReference>
<proteinExistence type="predicted"/>
<organism evidence="7 8">
    <name type="scientific">Candidatus Glassbacteria bacterium GWA2_58_10</name>
    <dbReference type="NCBI Taxonomy" id="1817865"/>
    <lineage>
        <taxon>Bacteria</taxon>
        <taxon>Candidatus Glassiibacteriota</taxon>
    </lineage>
</organism>
<sequence length="470" mass="51032">MTSGKPAGEQRTSVARDNWGSKMAFVLAASGSAIGLGNIWRFPTVAYRNGGAAFVQIYILIVCLIGFVLLIGEITLGRHTQRNPVGVYRHLAPKSPWSAVGVIAVLTAWGVLAYYSVVAGWTLSYTLTTAEGHFSARLTQEQIAGIFGQTVANPYKAIFWHFGFMLLTVGVVMGGVKQGIERWSTILMPLLLIILILLVIRSITLEGAEVGLLKYLRADWSKVTGRTFIAALGQAVFSLSLGAGTMITYGSYMNRQENIVRSAAVVCFADTLVAILAGLAIFPALFTMQGMEPEVGAKLIFIVLPRLFSEIPFGTLFGTGFFVLLVVAALTSSISLLEVPVAYFVDERGWKRRKATIFCGLIAFGAGIFSALSAGAVDSLTNMLTIGSRTLGFLDIMDLAIGQCSMTFGAMMVALFVGWRWGTRHFIREIAHGDDPSFIRKVIAFQIRYICPLVLIGLIIYLFFNPNAFA</sequence>
<dbReference type="InterPro" id="IPR000175">
    <property type="entry name" value="Na/ntran_symport"/>
</dbReference>
<dbReference type="InterPro" id="IPR037272">
    <property type="entry name" value="SNS_sf"/>
</dbReference>
<dbReference type="PROSITE" id="PS50267">
    <property type="entry name" value="NA_NEUROTRAN_SYMP_3"/>
    <property type="match status" value="1"/>
</dbReference>
<feature type="transmembrane region" description="Helical" evidence="6">
    <location>
        <begin position="357"/>
        <end position="376"/>
    </location>
</feature>
<dbReference type="Proteomes" id="UP000176992">
    <property type="component" value="Unassembled WGS sequence"/>
</dbReference>